<keyword evidence="2" id="KW-1185">Reference proteome</keyword>
<dbReference type="EMBL" id="JACHIF010000010">
    <property type="protein sequence ID" value="MBB5039790.1"/>
    <property type="molecule type" value="Genomic_DNA"/>
</dbReference>
<gene>
    <name evidence="1" type="ORF">HNQ64_004068</name>
</gene>
<protein>
    <submittedName>
        <fullName evidence="1">Uncharacterized protein</fullName>
    </submittedName>
</protein>
<proteinExistence type="predicted"/>
<dbReference type="RefSeq" id="WP_184211894.1">
    <property type="nucleotide sequence ID" value="NZ_JACHIF010000010.1"/>
</dbReference>
<accession>A0A7W7YP70</accession>
<reference evidence="1 2" key="1">
    <citation type="submission" date="2020-08" db="EMBL/GenBank/DDBJ databases">
        <title>Genomic Encyclopedia of Type Strains, Phase IV (KMG-IV): sequencing the most valuable type-strain genomes for metagenomic binning, comparative biology and taxonomic classification.</title>
        <authorList>
            <person name="Goeker M."/>
        </authorList>
    </citation>
    <scope>NUCLEOTIDE SEQUENCE [LARGE SCALE GENOMIC DNA]</scope>
    <source>
        <strain evidence="1 2">DSM 12251</strain>
    </source>
</reference>
<dbReference type="AlphaFoldDB" id="A0A7W7YP70"/>
<evidence type="ECO:0000313" key="1">
    <source>
        <dbReference type="EMBL" id="MBB5039790.1"/>
    </source>
</evidence>
<dbReference type="Proteomes" id="UP000534294">
    <property type="component" value="Unassembled WGS sequence"/>
</dbReference>
<evidence type="ECO:0000313" key="2">
    <source>
        <dbReference type="Proteomes" id="UP000534294"/>
    </source>
</evidence>
<sequence length="144" mass="16133">MLDLKESVERFRREYDRFPVLGHSQTLDLELRSDGVFVAALLGRSKSLNPKGLPFYKPSLAKNSMNGLQDLSGGTSDDPADLSVLDAFGERYYVLLDLDRDGRLVDPQSRGTDNPIYLETTIAIYSSGADNDPKTWEDNITSWE</sequence>
<name>A0A7W7YP70_9BACT</name>
<organism evidence="1 2">
    <name type="scientific">Prosthecobacter dejongeii</name>
    <dbReference type="NCBI Taxonomy" id="48465"/>
    <lineage>
        <taxon>Bacteria</taxon>
        <taxon>Pseudomonadati</taxon>
        <taxon>Verrucomicrobiota</taxon>
        <taxon>Verrucomicrobiia</taxon>
        <taxon>Verrucomicrobiales</taxon>
        <taxon>Verrucomicrobiaceae</taxon>
        <taxon>Prosthecobacter</taxon>
    </lineage>
</organism>
<comment type="caution">
    <text evidence="1">The sequence shown here is derived from an EMBL/GenBank/DDBJ whole genome shotgun (WGS) entry which is preliminary data.</text>
</comment>